<dbReference type="InParanoid" id="A0CMS6"/>
<dbReference type="KEGG" id="ptm:GSPATT00038710001"/>
<dbReference type="AlphaFoldDB" id="A0CMS6"/>
<gene>
    <name evidence="1" type="ORF">GSPATT00038710001</name>
</gene>
<evidence type="ECO:0008006" key="3">
    <source>
        <dbReference type="Google" id="ProtNLM"/>
    </source>
</evidence>
<dbReference type="HOGENOM" id="CLU_1655566_0_0_1"/>
<dbReference type="EMBL" id="CT868109">
    <property type="protein sequence ID" value="CAK72093.1"/>
    <property type="molecule type" value="Genomic_DNA"/>
</dbReference>
<sequence>MDNEVQYDFAATKVQYSQQYINTYYYDNQTCKKVTGIIMHACYYISVRLILTYASASACLTCMTTYVPNSISFHVDVPLFHFFLFFGMQQSENRQSESQDNSILPIVMLNTNGLEYCNNDMIQGDIQMISALLLPQKFFRNAFTQTLSAGIYAGAYCSYF</sequence>
<dbReference type="Proteomes" id="UP000000600">
    <property type="component" value="Unassembled WGS sequence"/>
</dbReference>
<dbReference type="GeneID" id="5025278"/>
<evidence type="ECO:0000313" key="2">
    <source>
        <dbReference type="Proteomes" id="UP000000600"/>
    </source>
</evidence>
<evidence type="ECO:0000313" key="1">
    <source>
        <dbReference type="EMBL" id="CAK72093.1"/>
    </source>
</evidence>
<keyword evidence="2" id="KW-1185">Reference proteome</keyword>
<name>A0CMS6_PARTE</name>
<organism evidence="1 2">
    <name type="scientific">Paramecium tetraurelia</name>
    <dbReference type="NCBI Taxonomy" id="5888"/>
    <lineage>
        <taxon>Eukaryota</taxon>
        <taxon>Sar</taxon>
        <taxon>Alveolata</taxon>
        <taxon>Ciliophora</taxon>
        <taxon>Intramacronucleata</taxon>
        <taxon>Oligohymenophorea</taxon>
        <taxon>Peniculida</taxon>
        <taxon>Parameciidae</taxon>
        <taxon>Paramecium</taxon>
    </lineage>
</organism>
<proteinExistence type="predicted"/>
<protein>
    <recommendedName>
        <fullName evidence="3">Transmembrane protein</fullName>
    </recommendedName>
</protein>
<reference evidence="1 2" key="1">
    <citation type="journal article" date="2006" name="Nature">
        <title>Global trends of whole-genome duplications revealed by the ciliate Paramecium tetraurelia.</title>
        <authorList>
            <consortium name="Genoscope"/>
            <person name="Aury J.-M."/>
            <person name="Jaillon O."/>
            <person name="Duret L."/>
            <person name="Noel B."/>
            <person name="Jubin C."/>
            <person name="Porcel B.M."/>
            <person name="Segurens B."/>
            <person name="Daubin V."/>
            <person name="Anthouard V."/>
            <person name="Aiach N."/>
            <person name="Arnaiz O."/>
            <person name="Billaut A."/>
            <person name="Beisson J."/>
            <person name="Blanc I."/>
            <person name="Bouhouche K."/>
            <person name="Camara F."/>
            <person name="Duharcourt S."/>
            <person name="Guigo R."/>
            <person name="Gogendeau D."/>
            <person name="Katinka M."/>
            <person name="Keller A.-M."/>
            <person name="Kissmehl R."/>
            <person name="Klotz C."/>
            <person name="Koll F."/>
            <person name="Le Moue A."/>
            <person name="Lepere C."/>
            <person name="Malinsky S."/>
            <person name="Nowacki M."/>
            <person name="Nowak J.K."/>
            <person name="Plattner H."/>
            <person name="Poulain J."/>
            <person name="Ruiz F."/>
            <person name="Serrano V."/>
            <person name="Zagulski M."/>
            <person name="Dessen P."/>
            <person name="Betermier M."/>
            <person name="Weissenbach J."/>
            <person name="Scarpelli C."/>
            <person name="Schachter V."/>
            <person name="Sperling L."/>
            <person name="Meyer E."/>
            <person name="Cohen J."/>
            <person name="Wincker P."/>
        </authorList>
    </citation>
    <scope>NUCLEOTIDE SEQUENCE [LARGE SCALE GENOMIC DNA]</scope>
    <source>
        <strain evidence="1 2">Stock d4-2</strain>
    </source>
</reference>
<dbReference type="RefSeq" id="XP_001439490.1">
    <property type="nucleotide sequence ID" value="XM_001439453.1"/>
</dbReference>
<accession>A0CMS6</accession>